<evidence type="ECO:0000259" key="4">
    <source>
        <dbReference type="PROSITE" id="PS50011"/>
    </source>
</evidence>
<dbReference type="Pfam" id="PF07714">
    <property type="entry name" value="PK_Tyr_Ser-Thr"/>
    <property type="match status" value="2"/>
</dbReference>
<dbReference type="EMBL" id="JAAAJB010000107">
    <property type="protein sequence ID" value="KAG0265803.1"/>
    <property type="molecule type" value="Genomic_DNA"/>
</dbReference>
<protein>
    <recommendedName>
        <fullName evidence="4">Protein kinase domain-containing protein</fullName>
    </recommendedName>
</protein>
<dbReference type="SUPFAM" id="SSF81901">
    <property type="entry name" value="HCP-like"/>
    <property type="match status" value="1"/>
</dbReference>
<sequence length="921" mass="102659">MEYAENGSLTNAIQSKCLNWEDKKRISHQIICGLAYMHSCRVLHRDLKSDNVLLTDGMKVAKLCDFGLAKLKPLGQTPDDNDGHVGTRRWMAPELFDTNTEHTTKTDVYSLGWILWQVAFDITRPFDHLDEDDAIEQVKKGARGRIPDETPDEVRRPIEGFWQHKASSRPEAGTFLDENTFPQGQDDVPTLTFSFGTSVEDISDIRDDEMQMLVSTINNSTVQSLTISPHLLPVQQQFPRLPTKISPPTESSALKIFVRDFKQLAYAENMYAQFALGMMFLKSKGSVQSNFEAFYWFKKAAELGHPEAQFYIGDLYERDRLLHKDVGRAVHWYGKAAEQNHPEAMRRLLAFVPPNPMCDQDYTYPSDDQTPRSSDRHLGGHRGHTNDHLPPHAPFKSDSGDPSSNFGGTKVTDSGDSHSDSGALRKSGPPTTSLAPGKAENAIADKNQTGAGRETPPFSINTNQSVPTSQADSTFPFNPTSSAICKSVDHSSQLNVSKSGTPNSASAIFKRIEQHLPDIIFFQATVGKILSDLKTPMYAPGERDPAVVDALRKLHVIIVMLSSSGLALSLDNANINEVCSDLSRVRQELCRSLGMHDNAINVEEEEQKDASAVRVAQAKLSKKRSNAKLLFREFRVREEQIKKFFLDKDNLRLDEIIAEDNISKTFKGEIIAGDSKGKKVHVKEYTKIAFVDLNVIAQRIIFLTQLMNRCENIARPRFAVPSAKMIVVDPITHMTLGSILQAGAMTKAQKIEVSLKIAGALAFVHTFDILHRDIRASNVFMIESTTSDGRTVTVPKLTGFEICRDRQGDNSRGDKFPKQPMYAPEIATGHGASLKSDVFSFGVLMYEISMGKSPPMEGKWVTQQDVDIWQSQEHDQMSGPYSDLLARCISFDPEGRPSMKEVAEMLVTVASEQSLLYDEII</sequence>
<name>A0A9P6QD78_9FUNG</name>
<organism evidence="5 6">
    <name type="scientific">Actinomortierella ambigua</name>
    <dbReference type="NCBI Taxonomy" id="1343610"/>
    <lineage>
        <taxon>Eukaryota</taxon>
        <taxon>Fungi</taxon>
        <taxon>Fungi incertae sedis</taxon>
        <taxon>Mucoromycota</taxon>
        <taxon>Mortierellomycotina</taxon>
        <taxon>Mortierellomycetes</taxon>
        <taxon>Mortierellales</taxon>
        <taxon>Mortierellaceae</taxon>
        <taxon>Actinomortierella</taxon>
    </lineage>
</organism>
<proteinExistence type="predicted"/>
<dbReference type="PROSITE" id="PS00109">
    <property type="entry name" value="PROTEIN_KINASE_TYR"/>
    <property type="match status" value="1"/>
</dbReference>
<dbReference type="InterPro" id="IPR000719">
    <property type="entry name" value="Prot_kinase_dom"/>
</dbReference>
<dbReference type="GO" id="GO:0004713">
    <property type="term" value="F:protein tyrosine kinase activity"/>
    <property type="evidence" value="ECO:0007669"/>
    <property type="project" value="InterPro"/>
</dbReference>
<evidence type="ECO:0000256" key="1">
    <source>
        <dbReference type="ARBA" id="ARBA00022741"/>
    </source>
</evidence>
<evidence type="ECO:0000256" key="3">
    <source>
        <dbReference type="SAM" id="MobiDB-lite"/>
    </source>
</evidence>
<comment type="caution">
    <text evidence="5">The sequence shown here is derived from an EMBL/GenBank/DDBJ whole genome shotgun (WGS) entry which is preliminary data.</text>
</comment>
<feature type="domain" description="Protein kinase" evidence="4">
    <location>
        <begin position="1"/>
        <end position="181"/>
    </location>
</feature>
<feature type="compositionally biased region" description="Polar residues" evidence="3">
    <location>
        <begin position="400"/>
        <end position="412"/>
    </location>
</feature>
<accession>A0A9P6QD78</accession>
<dbReference type="Gene3D" id="1.25.40.10">
    <property type="entry name" value="Tetratricopeptide repeat domain"/>
    <property type="match status" value="1"/>
</dbReference>
<dbReference type="InterPro" id="IPR008266">
    <property type="entry name" value="Tyr_kinase_AS"/>
</dbReference>
<dbReference type="SMART" id="SM00671">
    <property type="entry name" value="SEL1"/>
    <property type="match status" value="2"/>
</dbReference>
<dbReference type="Pfam" id="PF08238">
    <property type="entry name" value="Sel1"/>
    <property type="match status" value="2"/>
</dbReference>
<feature type="compositionally biased region" description="Polar residues" evidence="3">
    <location>
        <begin position="458"/>
        <end position="475"/>
    </location>
</feature>
<feature type="domain" description="Protein kinase" evidence="4">
    <location>
        <begin position="651"/>
        <end position="916"/>
    </location>
</feature>
<dbReference type="PROSITE" id="PS00108">
    <property type="entry name" value="PROTEIN_KINASE_ST"/>
    <property type="match status" value="1"/>
</dbReference>
<keyword evidence="2" id="KW-0067">ATP-binding</keyword>
<keyword evidence="6" id="KW-1185">Reference proteome</keyword>
<dbReference type="AlphaFoldDB" id="A0A9P6QD78"/>
<evidence type="ECO:0000313" key="6">
    <source>
        <dbReference type="Proteomes" id="UP000807716"/>
    </source>
</evidence>
<dbReference type="PANTHER" id="PTHR44329">
    <property type="entry name" value="SERINE/THREONINE-PROTEIN KINASE TNNI3K-RELATED"/>
    <property type="match status" value="1"/>
</dbReference>
<dbReference type="InterPro" id="IPR011990">
    <property type="entry name" value="TPR-like_helical_dom_sf"/>
</dbReference>
<dbReference type="PANTHER" id="PTHR44329:SF298">
    <property type="entry name" value="MIXED LINEAGE KINASE DOMAIN-LIKE PROTEIN"/>
    <property type="match status" value="1"/>
</dbReference>
<dbReference type="GO" id="GO:0005524">
    <property type="term" value="F:ATP binding"/>
    <property type="evidence" value="ECO:0007669"/>
    <property type="project" value="UniProtKB-KW"/>
</dbReference>
<gene>
    <name evidence="5" type="ORF">DFQ27_000338</name>
</gene>
<dbReference type="SUPFAM" id="SSF56112">
    <property type="entry name" value="Protein kinase-like (PK-like)"/>
    <property type="match status" value="2"/>
</dbReference>
<dbReference type="OrthoDB" id="3269467at2759"/>
<feature type="compositionally biased region" description="Basic and acidic residues" evidence="3">
    <location>
        <begin position="369"/>
        <end position="390"/>
    </location>
</feature>
<dbReference type="Proteomes" id="UP000807716">
    <property type="component" value="Unassembled WGS sequence"/>
</dbReference>
<dbReference type="InterPro" id="IPR008271">
    <property type="entry name" value="Ser/Thr_kinase_AS"/>
</dbReference>
<evidence type="ECO:0000313" key="5">
    <source>
        <dbReference type="EMBL" id="KAG0265803.1"/>
    </source>
</evidence>
<dbReference type="InterPro" id="IPR011009">
    <property type="entry name" value="Kinase-like_dom_sf"/>
</dbReference>
<dbReference type="SMART" id="SM00220">
    <property type="entry name" value="S_TKc"/>
    <property type="match status" value="1"/>
</dbReference>
<feature type="region of interest" description="Disordered" evidence="3">
    <location>
        <begin position="359"/>
        <end position="475"/>
    </location>
</feature>
<dbReference type="InterPro" id="IPR020635">
    <property type="entry name" value="Tyr_kinase_cat_dom"/>
</dbReference>
<evidence type="ECO:0000256" key="2">
    <source>
        <dbReference type="ARBA" id="ARBA00022840"/>
    </source>
</evidence>
<dbReference type="InterPro" id="IPR001245">
    <property type="entry name" value="Ser-Thr/Tyr_kinase_cat_dom"/>
</dbReference>
<reference evidence="5" key="1">
    <citation type="journal article" date="2020" name="Fungal Divers.">
        <title>Resolving the Mortierellaceae phylogeny through synthesis of multi-gene phylogenetics and phylogenomics.</title>
        <authorList>
            <person name="Vandepol N."/>
            <person name="Liber J."/>
            <person name="Desiro A."/>
            <person name="Na H."/>
            <person name="Kennedy M."/>
            <person name="Barry K."/>
            <person name="Grigoriev I.V."/>
            <person name="Miller A.N."/>
            <person name="O'Donnell K."/>
            <person name="Stajich J.E."/>
            <person name="Bonito G."/>
        </authorList>
    </citation>
    <scope>NUCLEOTIDE SEQUENCE</scope>
    <source>
        <strain evidence="5">BC1065</strain>
    </source>
</reference>
<dbReference type="SMART" id="SM00219">
    <property type="entry name" value="TyrKc"/>
    <property type="match status" value="1"/>
</dbReference>
<keyword evidence="1" id="KW-0547">Nucleotide-binding</keyword>
<dbReference type="GO" id="GO:0004674">
    <property type="term" value="F:protein serine/threonine kinase activity"/>
    <property type="evidence" value="ECO:0007669"/>
    <property type="project" value="TreeGrafter"/>
</dbReference>
<dbReference type="PROSITE" id="PS50011">
    <property type="entry name" value="PROTEIN_KINASE_DOM"/>
    <property type="match status" value="2"/>
</dbReference>
<dbReference type="InterPro" id="IPR006597">
    <property type="entry name" value="Sel1-like"/>
</dbReference>
<dbReference type="Gene3D" id="1.10.510.10">
    <property type="entry name" value="Transferase(Phosphotransferase) domain 1"/>
    <property type="match status" value="2"/>
</dbReference>
<dbReference type="InterPro" id="IPR051681">
    <property type="entry name" value="Ser/Thr_Kinases-Pseudokinases"/>
</dbReference>